<dbReference type="AlphaFoldDB" id="A0AAD6H2J4"/>
<dbReference type="GO" id="GO:0016491">
    <property type="term" value="F:oxidoreductase activity"/>
    <property type="evidence" value="ECO:0007669"/>
    <property type="project" value="UniProtKB-KW"/>
</dbReference>
<dbReference type="EMBL" id="JAQJAE010000003">
    <property type="protein sequence ID" value="KAJ5604061.1"/>
    <property type="molecule type" value="Genomic_DNA"/>
</dbReference>
<comment type="caution">
    <text evidence="5">The sequence shown here is derived from an EMBL/GenBank/DDBJ whole genome shotgun (WGS) entry which is preliminary data.</text>
</comment>
<dbReference type="GO" id="GO:0043386">
    <property type="term" value="P:mycotoxin biosynthetic process"/>
    <property type="evidence" value="ECO:0007669"/>
    <property type="project" value="InterPro"/>
</dbReference>
<keyword evidence="4" id="KW-0812">Transmembrane</keyword>
<sequence length="211" mass="24038">MEEDVCSNEPLLQTEKRSKELWLWRRLMPLVALLSFTISTAIALVFYFILFSQSSLAEHGYTSMLLPGLKTPPRGMGYIQLEKVKELGAIPDFIQSVNTDESGRFCVAVFHQLHCLYLIFEEYSQALQGQIQKPSGHTVHCFDYLRQSIMCAADSNLEPFRSRFDGMRPGDGVDGIGSIHQCRKYEDVFAWADRFRYNDDGDAERFSGSEG</sequence>
<dbReference type="Pfam" id="PF11807">
    <property type="entry name" value="UstYa"/>
    <property type="match status" value="1"/>
</dbReference>
<comment type="similarity">
    <text evidence="3">Belongs to the ustYa family.</text>
</comment>
<dbReference type="RefSeq" id="XP_056753859.1">
    <property type="nucleotide sequence ID" value="XM_056898074.1"/>
</dbReference>
<protein>
    <submittedName>
        <fullName evidence="5">Uncharacterized protein</fullName>
    </submittedName>
</protein>
<keyword evidence="6" id="KW-1185">Reference proteome</keyword>
<dbReference type="Proteomes" id="UP001213799">
    <property type="component" value="Unassembled WGS sequence"/>
</dbReference>
<evidence type="ECO:0000313" key="6">
    <source>
        <dbReference type="Proteomes" id="UP001213799"/>
    </source>
</evidence>
<dbReference type="PANTHER" id="PTHR33365:SF11">
    <property type="entry name" value="TAT PATHWAY SIGNAL SEQUENCE"/>
    <property type="match status" value="1"/>
</dbReference>
<dbReference type="GeneID" id="81588316"/>
<keyword evidence="4" id="KW-0472">Membrane</keyword>
<gene>
    <name evidence="5" type="ORF">N7537_007017</name>
</gene>
<feature type="transmembrane region" description="Helical" evidence="4">
    <location>
        <begin position="27"/>
        <end position="50"/>
    </location>
</feature>
<reference evidence="5" key="2">
    <citation type="submission" date="2023-01" db="EMBL/GenBank/DDBJ databases">
        <authorList>
            <person name="Petersen C."/>
        </authorList>
    </citation>
    <scope>NUCLEOTIDE SEQUENCE</scope>
    <source>
        <strain evidence="5">IBT 12815</strain>
    </source>
</reference>
<comment type="pathway">
    <text evidence="1">Mycotoxin biosynthesis.</text>
</comment>
<reference evidence="5" key="1">
    <citation type="journal article" date="2023" name="IMA Fungus">
        <title>Comparative genomic study of the Penicillium genus elucidates a diverse pangenome and 15 lateral gene transfer events.</title>
        <authorList>
            <person name="Petersen C."/>
            <person name="Sorensen T."/>
            <person name="Nielsen M.R."/>
            <person name="Sondergaard T.E."/>
            <person name="Sorensen J.L."/>
            <person name="Fitzpatrick D.A."/>
            <person name="Frisvad J.C."/>
            <person name="Nielsen K.L."/>
        </authorList>
    </citation>
    <scope>NUCLEOTIDE SEQUENCE</scope>
    <source>
        <strain evidence="5">IBT 12815</strain>
    </source>
</reference>
<evidence type="ECO:0000256" key="2">
    <source>
        <dbReference type="ARBA" id="ARBA00023002"/>
    </source>
</evidence>
<dbReference type="InterPro" id="IPR021765">
    <property type="entry name" value="UstYa-like"/>
</dbReference>
<evidence type="ECO:0000256" key="4">
    <source>
        <dbReference type="SAM" id="Phobius"/>
    </source>
</evidence>
<keyword evidence="4" id="KW-1133">Transmembrane helix</keyword>
<accession>A0AAD6H2J4</accession>
<organism evidence="5 6">
    <name type="scientific">Penicillium hordei</name>
    <dbReference type="NCBI Taxonomy" id="40994"/>
    <lineage>
        <taxon>Eukaryota</taxon>
        <taxon>Fungi</taxon>
        <taxon>Dikarya</taxon>
        <taxon>Ascomycota</taxon>
        <taxon>Pezizomycotina</taxon>
        <taxon>Eurotiomycetes</taxon>
        <taxon>Eurotiomycetidae</taxon>
        <taxon>Eurotiales</taxon>
        <taxon>Aspergillaceae</taxon>
        <taxon>Penicillium</taxon>
    </lineage>
</organism>
<dbReference type="PANTHER" id="PTHR33365">
    <property type="entry name" value="YALI0B05434P"/>
    <property type="match status" value="1"/>
</dbReference>
<evidence type="ECO:0000256" key="1">
    <source>
        <dbReference type="ARBA" id="ARBA00004685"/>
    </source>
</evidence>
<evidence type="ECO:0000256" key="3">
    <source>
        <dbReference type="ARBA" id="ARBA00035112"/>
    </source>
</evidence>
<name>A0AAD6H2J4_9EURO</name>
<evidence type="ECO:0000313" key="5">
    <source>
        <dbReference type="EMBL" id="KAJ5604061.1"/>
    </source>
</evidence>
<keyword evidence="2" id="KW-0560">Oxidoreductase</keyword>
<proteinExistence type="inferred from homology"/>